<gene>
    <name evidence="1" type="ORF">BWD14_02420</name>
</gene>
<sequence length="60" mass="7139">MRSLSARLSKENITDTILRFVERFKSVNKSLPLVGRNNEFYDLRILERKFGFRYVNVPFG</sequence>
<organism evidence="1 2">
    <name type="scientific">Leptospira santarosai</name>
    <dbReference type="NCBI Taxonomy" id="28183"/>
    <lineage>
        <taxon>Bacteria</taxon>
        <taxon>Pseudomonadati</taxon>
        <taxon>Spirochaetota</taxon>
        <taxon>Spirochaetia</taxon>
        <taxon>Leptospirales</taxon>
        <taxon>Leptospiraceae</taxon>
        <taxon>Leptospira</taxon>
    </lineage>
</organism>
<dbReference type="AlphaFoldDB" id="A0AB73LP49"/>
<evidence type="ECO:0000313" key="2">
    <source>
        <dbReference type="Proteomes" id="UP000189337"/>
    </source>
</evidence>
<protein>
    <submittedName>
        <fullName evidence="1">Uncharacterized protein</fullName>
    </submittedName>
</protein>
<evidence type="ECO:0000313" key="1">
    <source>
        <dbReference type="EMBL" id="ONF94165.1"/>
    </source>
</evidence>
<comment type="caution">
    <text evidence="1">The sequence shown here is derived from an EMBL/GenBank/DDBJ whole genome shotgun (WGS) entry which is preliminary data.</text>
</comment>
<proteinExistence type="predicted"/>
<dbReference type="RefSeq" id="WP_004471580.1">
    <property type="nucleotide sequence ID" value="NZ_JASEXP010000028.1"/>
</dbReference>
<reference evidence="1 2" key="1">
    <citation type="submission" date="2017-01" db="EMBL/GenBank/DDBJ databases">
        <title>Comparative genomic analysis of Brazilian Leptospira santarosai.</title>
        <authorList>
            <person name="Moreno L.Z."/>
            <person name="Miraglia F."/>
            <person name="Kremer F.S."/>
            <person name="Eslabao M.R."/>
            <person name="Lilenbaum W."/>
            <person name="Dellagostin O.A."/>
            <person name="Moreno A.M."/>
        </authorList>
    </citation>
    <scope>NUCLEOTIDE SEQUENCE [LARGE SCALE GENOMIC DNA]</scope>
    <source>
        <strain evidence="1 2">M52/8-19</strain>
    </source>
</reference>
<dbReference type="EMBL" id="MTSU01000002">
    <property type="protein sequence ID" value="ONF94165.1"/>
    <property type="molecule type" value="Genomic_DNA"/>
</dbReference>
<accession>A0AB73LP49</accession>
<name>A0AB73LP49_9LEPT</name>
<dbReference type="Proteomes" id="UP000189337">
    <property type="component" value="Unassembled WGS sequence"/>
</dbReference>